<dbReference type="PANTHER" id="PTHR36118:SF1">
    <property type="entry name" value="ION-TRANSLOCATING OXIDOREDUCTASE COMPLEX SUBUNIT G"/>
    <property type="match status" value="1"/>
</dbReference>
<evidence type="ECO:0000313" key="11">
    <source>
        <dbReference type="Proteomes" id="UP000250223"/>
    </source>
</evidence>
<name>A0A239ZQ08_CLOCO</name>
<dbReference type="OrthoDB" id="9794010at2"/>
<protein>
    <recommendedName>
        <fullName evidence="6">Ion-translocating oxidoreductase complex subunit G</fullName>
        <ecNumber evidence="6">7.-.-.-</ecNumber>
    </recommendedName>
    <alternativeName>
        <fullName evidence="6">Rnf electron transport complex subunit G</fullName>
    </alternativeName>
</protein>
<comment type="similarity">
    <text evidence="6">Belongs to the RnfG family.</text>
</comment>
<dbReference type="RefSeq" id="WP_089862943.1">
    <property type="nucleotide sequence ID" value="NZ_CP173238.1"/>
</dbReference>
<dbReference type="InterPro" id="IPR010209">
    <property type="entry name" value="Ion_transpt_RnfG/RsxG"/>
</dbReference>
<evidence type="ECO:0000313" key="9">
    <source>
        <dbReference type="EMBL" id="SQB34496.1"/>
    </source>
</evidence>
<evidence type="ECO:0000256" key="4">
    <source>
        <dbReference type="ARBA" id="ARBA00022643"/>
    </source>
</evidence>
<proteinExistence type="inferred from homology"/>
<dbReference type="GO" id="GO:0010181">
    <property type="term" value="F:FMN binding"/>
    <property type="evidence" value="ECO:0007669"/>
    <property type="project" value="InterPro"/>
</dbReference>
<comment type="function">
    <text evidence="6">Part of a membrane-bound complex that couples electron transfer with translocation of ions across the membrane.</text>
</comment>
<keyword evidence="6" id="KW-1133">Transmembrane helix</keyword>
<dbReference type="EMBL" id="FNGL01000001">
    <property type="protein sequence ID" value="SDK81358.1"/>
    <property type="molecule type" value="Genomic_DNA"/>
</dbReference>
<reference evidence="9 11" key="2">
    <citation type="submission" date="2018-06" db="EMBL/GenBank/DDBJ databases">
        <authorList>
            <consortium name="Pathogen Informatics"/>
            <person name="Doyle S."/>
        </authorList>
    </citation>
    <scope>NUCLEOTIDE SEQUENCE [LARGE SCALE GENOMIC DNA]</scope>
    <source>
        <strain evidence="9 11">NCTC13028</strain>
    </source>
</reference>
<dbReference type="Proteomes" id="UP000250223">
    <property type="component" value="Unassembled WGS sequence"/>
</dbReference>
<evidence type="ECO:0000256" key="2">
    <source>
        <dbReference type="ARBA" id="ARBA00022553"/>
    </source>
</evidence>
<dbReference type="EMBL" id="UAWC01000011">
    <property type="protein sequence ID" value="SQB34496.1"/>
    <property type="molecule type" value="Genomic_DNA"/>
</dbReference>
<comment type="subunit">
    <text evidence="6">The complex is composed of six subunits: RnfA, RnfB, RnfC, RnfD, RnfE and RnfG.</text>
</comment>
<dbReference type="InterPro" id="IPR007329">
    <property type="entry name" value="FMN-bd"/>
</dbReference>
<dbReference type="SMART" id="SM00900">
    <property type="entry name" value="FMN_bind"/>
    <property type="match status" value="1"/>
</dbReference>
<keyword evidence="2 6" id="KW-0597">Phosphoprotein</keyword>
<feature type="modified residue" description="FMN phosphoryl threonine" evidence="6">
    <location>
        <position position="164"/>
    </location>
</feature>
<evidence type="ECO:0000256" key="6">
    <source>
        <dbReference type="HAMAP-Rule" id="MF_00479"/>
    </source>
</evidence>
<keyword evidence="4 6" id="KW-0288">FMN</keyword>
<dbReference type="GO" id="GO:0022900">
    <property type="term" value="P:electron transport chain"/>
    <property type="evidence" value="ECO:0007669"/>
    <property type="project" value="UniProtKB-UniRule"/>
</dbReference>
<reference evidence="8 10" key="1">
    <citation type="submission" date="2016-10" db="EMBL/GenBank/DDBJ databases">
        <authorList>
            <person name="Varghese N."/>
            <person name="Submissions S."/>
        </authorList>
    </citation>
    <scope>NUCLEOTIDE SEQUENCE [LARGE SCALE GENOMIC DNA]</scope>
    <source>
        <strain evidence="8 10">NLAE-zl-C224</strain>
    </source>
</reference>
<feature type="domain" description="FMN-binding" evidence="7">
    <location>
        <begin position="92"/>
        <end position="181"/>
    </location>
</feature>
<accession>A0A239ZQ08</accession>
<dbReference type="GO" id="GO:0016491">
    <property type="term" value="F:oxidoreductase activity"/>
    <property type="evidence" value="ECO:0007669"/>
    <property type="project" value="UniProtKB-KW"/>
</dbReference>
<dbReference type="Proteomes" id="UP000198811">
    <property type="component" value="Unassembled WGS sequence"/>
</dbReference>
<evidence type="ECO:0000313" key="8">
    <source>
        <dbReference type="EMBL" id="SDK81358.1"/>
    </source>
</evidence>
<dbReference type="HAMAP" id="MF_00479">
    <property type="entry name" value="RsxG_RnfG"/>
    <property type="match status" value="1"/>
</dbReference>
<dbReference type="Pfam" id="PF04205">
    <property type="entry name" value="FMN_bind"/>
    <property type="match status" value="1"/>
</dbReference>
<dbReference type="PIRSF" id="PIRSF006091">
    <property type="entry name" value="E_trnsport_RnfG"/>
    <property type="match status" value="1"/>
</dbReference>
<dbReference type="PANTHER" id="PTHR36118">
    <property type="entry name" value="ION-TRANSLOCATING OXIDOREDUCTASE COMPLEX SUBUNIT G"/>
    <property type="match status" value="1"/>
</dbReference>
<evidence type="ECO:0000256" key="1">
    <source>
        <dbReference type="ARBA" id="ARBA00022448"/>
    </source>
</evidence>
<dbReference type="NCBIfam" id="TIGR01947">
    <property type="entry name" value="rnfG"/>
    <property type="match status" value="1"/>
</dbReference>
<comment type="cofactor">
    <cofactor evidence="6">
        <name>FMN</name>
        <dbReference type="ChEBI" id="CHEBI:58210"/>
    </cofactor>
</comment>
<sequence>MKKNGIFKLGIVLLVIAGVCGLILGYVNQVTATPIAVQEKKTIDEANKEILPEASTFEEKKDVELDEGILSLTEGKEGSEVKGYTIKVAPKGYGGAIELMIGMSTEGKLSGIKVLSHAETPGLGANADTPGFTEQYKGKLAEELKVVKGTASNENEIAAITGATITSKAVTSGVNEAIEFYNSKLKGGN</sequence>
<dbReference type="STRING" id="1494.SAMN05216497_10166"/>
<keyword evidence="9" id="KW-0560">Oxidoreductase</keyword>
<comment type="subcellular location">
    <subcellularLocation>
        <location evidence="6">Cell membrane</location>
        <topology evidence="6">Single-pass membrane protein</topology>
    </subcellularLocation>
</comment>
<keyword evidence="5 6" id="KW-0249">Electron transport</keyword>
<dbReference type="GO" id="GO:0005886">
    <property type="term" value="C:plasma membrane"/>
    <property type="evidence" value="ECO:0007669"/>
    <property type="project" value="UniProtKB-SubCell"/>
</dbReference>
<keyword evidence="1 6" id="KW-0813">Transport</keyword>
<keyword evidence="3 6" id="KW-0285">Flavoprotein</keyword>
<evidence type="ECO:0000259" key="7">
    <source>
        <dbReference type="SMART" id="SM00900"/>
    </source>
</evidence>
<dbReference type="EC" id="7.-.-.-" evidence="6"/>
<keyword evidence="10" id="KW-1185">Reference proteome</keyword>
<evidence type="ECO:0000256" key="5">
    <source>
        <dbReference type="ARBA" id="ARBA00022982"/>
    </source>
</evidence>
<organism evidence="9 11">
    <name type="scientific">Clostridium cochlearium</name>
    <dbReference type="NCBI Taxonomy" id="1494"/>
    <lineage>
        <taxon>Bacteria</taxon>
        <taxon>Bacillati</taxon>
        <taxon>Bacillota</taxon>
        <taxon>Clostridia</taxon>
        <taxon>Eubacteriales</taxon>
        <taxon>Clostridiaceae</taxon>
        <taxon>Clostridium</taxon>
    </lineage>
</organism>
<evidence type="ECO:0000313" key="10">
    <source>
        <dbReference type="Proteomes" id="UP000198811"/>
    </source>
</evidence>
<dbReference type="GeneID" id="70576776"/>
<keyword evidence="6" id="KW-0472">Membrane</keyword>
<dbReference type="GO" id="GO:0009055">
    <property type="term" value="F:electron transfer activity"/>
    <property type="evidence" value="ECO:0007669"/>
    <property type="project" value="InterPro"/>
</dbReference>
<keyword evidence="6" id="KW-1003">Cell membrane</keyword>
<keyword evidence="6" id="KW-1278">Translocase</keyword>
<evidence type="ECO:0000256" key="3">
    <source>
        <dbReference type="ARBA" id="ARBA00022630"/>
    </source>
</evidence>
<keyword evidence="6" id="KW-0812">Transmembrane</keyword>
<dbReference type="AlphaFoldDB" id="A0A239ZQ08"/>
<gene>
    <name evidence="6 9" type="primary">rnfG</name>
    <name evidence="9" type="ORF">NCTC13028_01408</name>
    <name evidence="8" type="ORF">SAMN05216497_10166</name>
</gene>